<evidence type="ECO:0000313" key="1">
    <source>
        <dbReference type="EMBL" id="KAK8854364.1"/>
    </source>
</evidence>
<comment type="caution">
    <text evidence="2">The sequence shown here is derived from an EMBL/GenBank/DDBJ whole genome shotgun (WGS) entry which is preliminary data.</text>
</comment>
<dbReference type="EMBL" id="JAPFFF010000020">
    <property type="protein sequence ID" value="KAK8857786.1"/>
    <property type="molecule type" value="Genomic_DNA"/>
</dbReference>
<sequence>MDSNKKTKTYYITKEYNNLLPSEFANSLNKRYISFQYCRATCNGYLDGETECHSNFIQRDNYEDSLVWYANVVPPDDNRKYEYIGTKRDFRIWFTDVNGNEIKPDNFTLFLKLEY</sequence>
<evidence type="ECO:0000313" key="2">
    <source>
        <dbReference type="EMBL" id="KAK8857786.1"/>
    </source>
</evidence>
<accession>A0ABR2I5Q2</accession>
<proteinExistence type="predicted"/>
<protein>
    <submittedName>
        <fullName evidence="2">Uncharacterized protein</fullName>
    </submittedName>
</protein>
<dbReference type="EMBL" id="JAPFFF010000021">
    <property type="protein sequence ID" value="KAK8854364.1"/>
    <property type="molecule type" value="Genomic_DNA"/>
</dbReference>
<name>A0ABR2I5Q2_9EUKA</name>
<evidence type="ECO:0000313" key="3">
    <source>
        <dbReference type="Proteomes" id="UP001470230"/>
    </source>
</evidence>
<dbReference type="Proteomes" id="UP001470230">
    <property type="component" value="Unassembled WGS sequence"/>
</dbReference>
<reference evidence="2 3" key="1">
    <citation type="submission" date="2024-04" db="EMBL/GenBank/DDBJ databases">
        <title>Tritrichomonas musculus Genome.</title>
        <authorList>
            <person name="Alves-Ferreira E."/>
            <person name="Grigg M."/>
            <person name="Lorenzi H."/>
            <person name="Galac M."/>
        </authorList>
    </citation>
    <scope>NUCLEOTIDE SEQUENCE [LARGE SCALE GENOMIC DNA]</scope>
    <source>
        <strain evidence="2 3">EAF2021</strain>
    </source>
</reference>
<gene>
    <name evidence="2" type="ORF">M9Y10_016198</name>
    <name evidence="1" type="ORF">M9Y10_016924</name>
</gene>
<keyword evidence="3" id="KW-1185">Reference proteome</keyword>
<organism evidence="2 3">
    <name type="scientific">Tritrichomonas musculus</name>
    <dbReference type="NCBI Taxonomy" id="1915356"/>
    <lineage>
        <taxon>Eukaryota</taxon>
        <taxon>Metamonada</taxon>
        <taxon>Parabasalia</taxon>
        <taxon>Tritrichomonadida</taxon>
        <taxon>Tritrichomonadidae</taxon>
        <taxon>Tritrichomonas</taxon>
    </lineage>
</organism>